<feature type="region of interest" description="Disordered" evidence="1">
    <location>
        <begin position="1"/>
        <end position="24"/>
    </location>
</feature>
<name>A0A4Z2G4B9_9TELE</name>
<evidence type="ECO:0000313" key="3">
    <source>
        <dbReference type="Proteomes" id="UP000314294"/>
    </source>
</evidence>
<keyword evidence="3" id="KW-1185">Reference proteome</keyword>
<dbReference type="Proteomes" id="UP000314294">
    <property type="component" value="Unassembled WGS sequence"/>
</dbReference>
<accession>A0A4Z2G4B9</accession>
<dbReference type="OrthoDB" id="8965058at2759"/>
<feature type="region of interest" description="Disordered" evidence="1">
    <location>
        <begin position="89"/>
        <end position="134"/>
    </location>
</feature>
<sequence>MRLNPSYGPSAERCSEASEAGEGLEASRQAMERLLLGAGAQLEDEEHLMGISCRLQTALEKMLMAISDSSNQEVRESSVRELVDIKGDAERGNAPLRGDEPPAVGIGNAAKALGPRSDFHPPPRRILVGPPVGP</sequence>
<gene>
    <name evidence="2" type="ORF">EYF80_042405</name>
</gene>
<evidence type="ECO:0000256" key="1">
    <source>
        <dbReference type="SAM" id="MobiDB-lite"/>
    </source>
</evidence>
<dbReference type="EMBL" id="SRLO01000744">
    <property type="protein sequence ID" value="TNN47402.1"/>
    <property type="molecule type" value="Genomic_DNA"/>
</dbReference>
<proteinExistence type="predicted"/>
<organism evidence="2 3">
    <name type="scientific">Liparis tanakae</name>
    <name type="common">Tanaka's snailfish</name>
    <dbReference type="NCBI Taxonomy" id="230148"/>
    <lineage>
        <taxon>Eukaryota</taxon>
        <taxon>Metazoa</taxon>
        <taxon>Chordata</taxon>
        <taxon>Craniata</taxon>
        <taxon>Vertebrata</taxon>
        <taxon>Euteleostomi</taxon>
        <taxon>Actinopterygii</taxon>
        <taxon>Neopterygii</taxon>
        <taxon>Teleostei</taxon>
        <taxon>Neoteleostei</taxon>
        <taxon>Acanthomorphata</taxon>
        <taxon>Eupercaria</taxon>
        <taxon>Perciformes</taxon>
        <taxon>Cottioidei</taxon>
        <taxon>Cottales</taxon>
        <taxon>Liparidae</taxon>
        <taxon>Liparis</taxon>
    </lineage>
</organism>
<comment type="caution">
    <text evidence="2">The sequence shown here is derived from an EMBL/GenBank/DDBJ whole genome shotgun (WGS) entry which is preliminary data.</text>
</comment>
<reference evidence="2 3" key="1">
    <citation type="submission" date="2019-03" db="EMBL/GenBank/DDBJ databases">
        <title>First draft genome of Liparis tanakae, snailfish: a comprehensive survey of snailfish specific genes.</title>
        <authorList>
            <person name="Kim W."/>
            <person name="Song I."/>
            <person name="Jeong J.-H."/>
            <person name="Kim D."/>
            <person name="Kim S."/>
            <person name="Ryu S."/>
            <person name="Song J.Y."/>
            <person name="Lee S.K."/>
        </authorList>
    </citation>
    <scope>NUCLEOTIDE SEQUENCE [LARGE SCALE GENOMIC DNA]</scope>
    <source>
        <tissue evidence="2">Muscle</tissue>
    </source>
</reference>
<dbReference type="AlphaFoldDB" id="A0A4Z2G4B9"/>
<evidence type="ECO:0000313" key="2">
    <source>
        <dbReference type="EMBL" id="TNN47402.1"/>
    </source>
</evidence>
<protein>
    <submittedName>
        <fullName evidence="2">Uncharacterized protein</fullName>
    </submittedName>
</protein>